<evidence type="ECO:0000313" key="1">
    <source>
        <dbReference type="EMBL" id="HIY72883.1"/>
    </source>
</evidence>
<protein>
    <submittedName>
        <fullName evidence="1">Uncharacterized protein</fullName>
    </submittedName>
</protein>
<comment type="caution">
    <text evidence="1">The sequence shown here is derived from an EMBL/GenBank/DDBJ whole genome shotgun (WGS) entry which is preliminary data.</text>
</comment>
<dbReference type="EMBL" id="DXCX01000030">
    <property type="protein sequence ID" value="HIY72883.1"/>
    <property type="molecule type" value="Genomic_DNA"/>
</dbReference>
<reference evidence="1" key="1">
    <citation type="journal article" date="2021" name="PeerJ">
        <title>Extensive microbial diversity within the chicken gut microbiome revealed by metagenomics and culture.</title>
        <authorList>
            <person name="Gilroy R."/>
            <person name="Ravi A."/>
            <person name="Getino M."/>
            <person name="Pursley I."/>
            <person name="Horton D.L."/>
            <person name="Alikhan N.F."/>
            <person name="Baker D."/>
            <person name="Gharbi K."/>
            <person name="Hall N."/>
            <person name="Watson M."/>
            <person name="Adriaenssens E.M."/>
            <person name="Foster-Nyarko E."/>
            <person name="Jarju S."/>
            <person name="Secka A."/>
            <person name="Antonio M."/>
            <person name="Oren A."/>
            <person name="Chaudhuri R.R."/>
            <person name="La Ragione R."/>
            <person name="Hildebrand F."/>
            <person name="Pallen M.J."/>
        </authorList>
    </citation>
    <scope>NUCLEOTIDE SEQUENCE</scope>
    <source>
        <strain evidence="1">CHK33-7979</strain>
    </source>
</reference>
<name>A0A9D2CDS7_9FIRM</name>
<reference evidence="1" key="2">
    <citation type="submission" date="2021-04" db="EMBL/GenBank/DDBJ databases">
        <authorList>
            <person name="Gilroy R."/>
        </authorList>
    </citation>
    <scope>NUCLEOTIDE SEQUENCE</scope>
    <source>
        <strain evidence="1">CHK33-7979</strain>
    </source>
</reference>
<dbReference type="AlphaFoldDB" id="A0A9D2CDS7"/>
<gene>
    <name evidence="1" type="ORF">H9826_02745</name>
</gene>
<dbReference type="Proteomes" id="UP000886824">
    <property type="component" value="Unassembled WGS sequence"/>
</dbReference>
<sequence>MVEEAKRTIAYLCPACHQAVVAEKTVFSLAAAPGKIPCPCGKSELKTEIAGDQVKLTVPCLFCEKEHTVACSTHAFLHKKALAFSCAASGLDCCYVGEEGPVFAAMERLEEAVDKLEAASGERGAFLDEIIMHEILSELKDIAQRNGISCTCGSRKWRLQVNFSSVDLICGQCGRTLRIPAATADDLEELCCKNTLLIKGKGE</sequence>
<organism evidence="1 2">
    <name type="scientific">Candidatus Intestinimonas merdavium</name>
    <dbReference type="NCBI Taxonomy" id="2838622"/>
    <lineage>
        <taxon>Bacteria</taxon>
        <taxon>Bacillati</taxon>
        <taxon>Bacillota</taxon>
        <taxon>Clostridia</taxon>
        <taxon>Eubacteriales</taxon>
        <taxon>Intestinimonas</taxon>
    </lineage>
</organism>
<evidence type="ECO:0000313" key="2">
    <source>
        <dbReference type="Proteomes" id="UP000886824"/>
    </source>
</evidence>
<proteinExistence type="predicted"/>
<accession>A0A9D2CDS7</accession>